<reference evidence="1" key="1">
    <citation type="submission" date="2018-05" db="EMBL/GenBank/DDBJ databases">
        <authorList>
            <person name="Lanie J.A."/>
            <person name="Ng W.-L."/>
            <person name="Kazmierczak K.M."/>
            <person name="Andrzejewski T.M."/>
            <person name="Davidsen T.M."/>
            <person name="Wayne K.J."/>
            <person name="Tettelin H."/>
            <person name="Glass J.I."/>
            <person name="Rusch D."/>
            <person name="Podicherti R."/>
            <person name="Tsui H.-C.T."/>
            <person name="Winkler M.E."/>
        </authorList>
    </citation>
    <scope>NUCLEOTIDE SEQUENCE</scope>
</reference>
<dbReference type="AlphaFoldDB" id="A0A382T0R9"/>
<dbReference type="EMBL" id="UINC01132481">
    <property type="protein sequence ID" value="SVD14831.1"/>
    <property type="molecule type" value="Genomic_DNA"/>
</dbReference>
<organism evidence="1">
    <name type="scientific">marine metagenome</name>
    <dbReference type="NCBI Taxonomy" id="408172"/>
    <lineage>
        <taxon>unclassified sequences</taxon>
        <taxon>metagenomes</taxon>
        <taxon>ecological metagenomes</taxon>
    </lineage>
</organism>
<gene>
    <name evidence="1" type="ORF">METZ01_LOCUS367685</name>
</gene>
<evidence type="ECO:0000313" key="1">
    <source>
        <dbReference type="EMBL" id="SVD14831.1"/>
    </source>
</evidence>
<proteinExistence type="predicted"/>
<sequence length="76" mass="8604">MQKSFIVENVEANLDKITCLSEAIIEGINFRLMNAQGVWHVNNESDLYNKVEAYIGVPLASLSYCKNQPHKLTAFM</sequence>
<protein>
    <submittedName>
        <fullName evidence="1">Uncharacterized protein</fullName>
    </submittedName>
</protein>
<name>A0A382T0R9_9ZZZZ</name>
<accession>A0A382T0R9</accession>